<dbReference type="PANTHER" id="PTHR33204:SF39">
    <property type="entry name" value="TRANSCRIPTIONAL REGULATORY PROTEIN"/>
    <property type="match status" value="1"/>
</dbReference>
<dbReference type="Proteomes" id="UP000517523">
    <property type="component" value="Unassembled WGS sequence"/>
</dbReference>
<evidence type="ECO:0000259" key="4">
    <source>
        <dbReference type="PROSITE" id="PS51118"/>
    </source>
</evidence>
<evidence type="ECO:0000313" key="5">
    <source>
        <dbReference type="EMBL" id="MBB3126987.1"/>
    </source>
</evidence>
<dbReference type="EMBL" id="JACHXJ010000001">
    <property type="protein sequence ID" value="MBB3126987.1"/>
    <property type="molecule type" value="Genomic_DNA"/>
</dbReference>
<dbReference type="Gene3D" id="1.10.10.10">
    <property type="entry name" value="Winged helix-like DNA-binding domain superfamily/Winged helix DNA-binding domain"/>
    <property type="match status" value="1"/>
</dbReference>
<dbReference type="AlphaFoldDB" id="A0A839TQG4"/>
<dbReference type="GO" id="GO:0003677">
    <property type="term" value="F:DNA binding"/>
    <property type="evidence" value="ECO:0007669"/>
    <property type="project" value="UniProtKB-KW"/>
</dbReference>
<protein>
    <submittedName>
        <fullName evidence="5">DNA-binding HxlR family transcriptional regulator</fullName>
    </submittedName>
</protein>
<keyword evidence="1" id="KW-0805">Transcription regulation</keyword>
<gene>
    <name evidence="5" type="ORF">FHS19_001641</name>
</gene>
<dbReference type="RefSeq" id="WP_246426456.1">
    <property type="nucleotide sequence ID" value="NZ_JACHXJ010000001.1"/>
</dbReference>
<dbReference type="InterPro" id="IPR036390">
    <property type="entry name" value="WH_DNA-bd_sf"/>
</dbReference>
<sequence length="136" mass="15858">MMENIKAAEPVFSVTSCTARRVLEIVSNKWAVLIIFVLEKGTKRYGQLQRSIADISQKMLTQTLRQLERDGLIERSVLPEIPPVVEYTLTPLGESLIPYLRQLNHWLNEHYPQIEQARKDYDAREKFREDKSTQTV</sequence>
<accession>A0A839TQG4</accession>
<evidence type="ECO:0000313" key="6">
    <source>
        <dbReference type="Proteomes" id="UP000517523"/>
    </source>
</evidence>
<reference evidence="5 6" key="1">
    <citation type="submission" date="2020-08" db="EMBL/GenBank/DDBJ databases">
        <title>Genomic Encyclopedia of Type Strains, Phase III (KMG-III): the genomes of soil and plant-associated and newly described type strains.</title>
        <authorList>
            <person name="Whitman W."/>
        </authorList>
    </citation>
    <scope>NUCLEOTIDE SEQUENCE [LARGE SCALE GENOMIC DNA]</scope>
    <source>
        <strain evidence="5 6">CECT 5831</strain>
    </source>
</reference>
<evidence type="ECO:0000256" key="1">
    <source>
        <dbReference type="ARBA" id="ARBA00023015"/>
    </source>
</evidence>
<evidence type="ECO:0000256" key="2">
    <source>
        <dbReference type="ARBA" id="ARBA00023125"/>
    </source>
</evidence>
<dbReference type="InterPro" id="IPR002577">
    <property type="entry name" value="HTH_HxlR"/>
</dbReference>
<feature type="domain" description="HTH hxlR-type" evidence="4">
    <location>
        <begin position="17"/>
        <end position="115"/>
    </location>
</feature>
<dbReference type="PROSITE" id="PS51118">
    <property type="entry name" value="HTH_HXLR"/>
    <property type="match status" value="1"/>
</dbReference>
<keyword evidence="2 5" id="KW-0238">DNA-binding</keyword>
<comment type="caution">
    <text evidence="5">The sequence shown here is derived from an EMBL/GenBank/DDBJ whole genome shotgun (WGS) entry which is preliminary data.</text>
</comment>
<organism evidence="5 6">
    <name type="scientific">Paenibacillus rhizosphaerae</name>
    <dbReference type="NCBI Taxonomy" id="297318"/>
    <lineage>
        <taxon>Bacteria</taxon>
        <taxon>Bacillati</taxon>
        <taxon>Bacillota</taxon>
        <taxon>Bacilli</taxon>
        <taxon>Bacillales</taxon>
        <taxon>Paenibacillaceae</taxon>
        <taxon>Paenibacillus</taxon>
    </lineage>
</organism>
<dbReference type="Pfam" id="PF01638">
    <property type="entry name" value="HxlR"/>
    <property type="match status" value="1"/>
</dbReference>
<proteinExistence type="predicted"/>
<dbReference type="InterPro" id="IPR036388">
    <property type="entry name" value="WH-like_DNA-bd_sf"/>
</dbReference>
<name>A0A839TQG4_9BACL</name>
<keyword evidence="3" id="KW-0804">Transcription</keyword>
<dbReference type="SUPFAM" id="SSF46785">
    <property type="entry name" value="Winged helix' DNA-binding domain"/>
    <property type="match status" value="1"/>
</dbReference>
<evidence type="ECO:0000256" key="3">
    <source>
        <dbReference type="ARBA" id="ARBA00023163"/>
    </source>
</evidence>
<dbReference type="PANTHER" id="PTHR33204">
    <property type="entry name" value="TRANSCRIPTIONAL REGULATOR, MARR FAMILY"/>
    <property type="match status" value="1"/>
</dbReference>